<accession>A0AAD6QEZ9</accession>
<dbReference type="AlphaFoldDB" id="A0AAD6QEZ9"/>
<feature type="compositionally biased region" description="Polar residues" evidence="1">
    <location>
        <begin position="1"/>
        <end position="10"/>
    </location>
</feature>
<gene>
    <name evidence="2" type="ORF">NC653_021716</name>
</gene>
<dbReference type="Proteomes" id="UP001164929">
    <property type="component" value="Chromosome 8"/>
</dbReference>
<proteinExistence type="predicted"/>
<organism evidence="2 3">
    <name type="scientific">Populus alba x Populus x berolinensis</name>
    <dbReference type="NCBI Taxonomy" id="444605"/>
    <lineage>
        <taxon>Eukaryota</taxon>
        <taxon>Viridiplantae</taxon>
        <taxon>Streptophyta</taxon>
        <taxon>Embryophyta</taxon>
        <taxon>Tracheophyta</taxon>
        <taxon>Spermatophyta</taxon>
        <taxon>Magnoliopsida</taxon>
        <taxon>eudicotyledons</taxon>
        <taxon>Gunneridae</taxon>
        <taxon>Pentapetalae</taxon>
        <taxon>rosids</taxon>
        <taxon>fabids</taxon>
        <taxon>Malpighiales</taxon>
        <taxon>Salicaceae</taxon>
        <taxon>Saliceae</taxon>
        <taxon>Populus</taxon>
    </lineage>
</organism>
<evidence type="ECO:0000256" key="1">
    <source>
        <dbReference type="SAM" id="MobiDB-lite"/>
    </source>
</evidence>
<dbReference type="EMBL" id="JAQIZT010000008">
    <property type="protein sequence ID" value="KAJ6988898.1"/>
    <property type="molecule type" value="Genomic_DNA"/>
</dbReference>
<sequence length="92" mass="10729">MTLTNCPQHTNQHRAKHHRNNRETMNDRYQDPAIFNYNRNGQAVEHERGAQVCVKVGHYMVCDESVDEVAEEFIKLKHKKFELSKSMTTKAG</sequence>
<evidence type="ECO:0000313" key="3">
    <source>
        <dbReference type="Proteomes" id="UP001164929"/>
    </source>
</evidence>
<feature type="compositionally biased region" description="Basic residues" evidence="1">
    <location>
        <begin position="11"/>
        <end position="20"/>
    </location>
</feature>
<keyword evidence="3" id="KW-1185">Reference proteome</keyword>
<comment type="caution">
    <text evidence="2">The sequence shown here is derived from an EMBL/GenBank/DDBJ whole genome shotgun (WGS) entry which is preliminary data.</text>
</comment>
<reference evidence="2" key="1">
    <citation type="journal article" date="2023" name="Mol. Ecol. Resour.">
        <title>Chromosome-level genome assembly of a triploid poplar Populus alba 'Berolinensis'.</title>
        <authorList>
            <person name="Chen S."/>
            <person name="Yu Y."/>
            <person name="Wang X."/>
            <person name="Wang S."/>
            <person name="Zhang T."/>
            <person name="Zhou Y."/>
            <person name="He R."/>
            <person name="Meng N."/>
            <person name="Wang Y."/>
            <person name="Liu W."/>
            <person name="Liu Z."/>
            <person name="Liu J."/>
            <person name="Guo Q."/>
            <person name="Huang H."/>
            <person name="Sederoff R.R."/>
            <person name="Wang G."/>
            <person name="Qu G."/>
            <person name="Chen S."/>
        </authorList>
    </citation>
    <scope>NUCLEOTIDE SEQUENCE</scope>
    <source>
        <strain evidence="2">SC-2020</strain>
    </source>
</reference>
<name>A0AAD6QEZ9_9ROSI</name>
<protein>
    <submittedName>
        <fullName evidence="2">Uncharacterized protein</fullName>
    </submittedName>
</protein>
<evidence type="ECO:0000313" key="2">
    <source>
        <dbReference type="EMBL" id="KAJ6988898.1"/>
    </source>
</evidence>
<feature type="region of interest" description="Disordered" evidence="1">
    <location>
        <begin position="1"/>
        <end position="28"/>
    </location>
</feature>